<gene>
    <name evidence="8" type="ORF">TIFTF001_037469</name>
</gene>
<name>A0AA88E6C7_FICCA</name>
<proteinExistence type="inferred from homology"/>
<keyword evidence="2" id="KW-0678">Repressor</keyword>
<evidence type="ECO:0000256" key="5">
    <source>
        <dbReference type="ARBA" id="ARBA00023274"/>
    </source>
</evidence>
<dbReference type="InterPro" id="IPR003165">
    <property type="entry name" value="Piwi"/>
</dbReference>
<dbReference type="Gene3D" id="3.30.420.10">
    <property type="entry name" value="Ribonuclease H-like superfamily/Ribonuclease H"/>
    <property type="match status" value="1"/>
</dbReference>
<dbReference type="Pfam" id="PF02171">
    <property type="entry name" value="Piwi"/>
    <property type="match status" value="1"/>
</dbReference>
<reference evidence="8" key="1">
    <citation type="submission" date="2023-07" db="EMBL/GenBank/DDBJ databases">
        <title>draft genome sequence of fig (Ficus carica).</title>
        <authorList>
            <person name="Takahashi T."/>
            <person name="Nishimura K."/>
        </authorList>
    </citation>
    <scope>NUCLEOTIDE SEQUENCE</scope>
</reference>
<dbReference type="InterPro" id="IPR003100">
    <property type="entry name" value="PAZ_dom"/>
</dbReference>
<feature type="domain" description="PAZ" evidence="6">
    <location>
        <begin position="1"/>
        <end position="54"/>
    </location>
</feature>
<feature type="domain" description="Piwi" evidence="7">
    <location>
        <begin position="214"/>
        <end position="546"/>
    </location>
</feature>
<keyword evidence="3" id="KW-0810">Translation regulation</keyword>
<dbReference type="SMART" id="SM00950">
    <property type="entry name" value="Piwi"/>
    <property type="match status" value="1"/>
</dbReference>
<evidence type="ECO:0000313" key="9">
    <source>
        <dbReference type="Proteomes" id="UP001187192"/>
    </source>
</evidence>
<evidence type="ECO:0000256" key="2">
    <source>
        <dbReference type="ARBA" id="ARBA00022491"/>
    </source>
</evidence>
<dbReference type="InterPro" id="IPR032473">
    <property type="entry name" value="Argonaute_Mid_dom"/>
</dbReference>
<dbReference type="InterPro" id="IPR036397">
    <property type="entry name" value="RNaseH_sf"/>
</dbReference>
<dbReference type="GO" id="GO:0006417">
    <property type="term" value="P:regulation of translation"/>
    <property type="evidence" value="ECO:0007669"/>
    <property type="project" value="UniProtKB-KW"/>
</dbReference>
<evidence type="ECO:0000256" key="3">
    <source>
        <dbReference type="ARBA" id="ARBA00022845"/>
    </source>
</evidence>
<dbReference type="GO" id="GO:0003723">
    <property type="term" value="F:RNA binding"/>
    <property type="evidence" value="ECO:0007669"/>
    <property type="project" value="InterPro"/>
</dbReference>
<dbReference type="CDD" id="cd04657">
    <property type="entry name" value="Piwi_ago-like"/>
    <property type="match status" value="1"/>
</dbReference>
<dbReference type="Gene3D" id="3.40.50.2300">
    <property type="match status" value="1"/>
</dbReference>
<dbReference type="Proteomes" id="UP001187192">
    <property type="component" value="Unassembled WGS sequence"/>
</dbReference>
<evidence type="ECO:0008006" key="10">
    <source>
        <dbReference type="Google" id="ProtNLM"/>
    </source>
</evidence>
<dbReference type="FunFam" id="3.30.420.10:FF:000013">
    <property type="entry name" value="protein argonaute 10-like"/>
    <property type="match status" value="1"/>
</dbReference>
<dbReference type="Pfam" id="PF02170">
    <property type="entry name" value="PAZ"/>
    <property type="match status" value="1"/>
</dbReference>
<dbReference type="AlphaFoldDB" id="A0AA88E6C7"/>
<dbReference type="InterPro" id="IPR045246">
    <property type="entry name" value="Piwi_ago-like"/>
</dbReference>
<organism evidence="8 9">
    <name type="scientific">Ficus carica</name>
    <name type="common">Common fig</name>
    <dbReference type="NCBI Taxonomy" id="3494"/>
    <lineage>
        <taxon>Eukaryota</taxon>
        <taxon>Viridiplantae</taxon>
        <taxon>Streptophyta</taxon>
        <taxon>Embryophyta</taxon>
        <taxon>Tracheophyta</taxon>
        <taxon>Spermatophyta</taxon>
        <taxon>Magnoliopsida</taxon>
        <taxon>eudicotyledons</taxon>
        <taxon>Gunneridae</taxon>
        <taxon>Pentapetalae</taxon>
        <taxon>rosids</taxon>
        <taxon>fabids</taxon>
        <taxon>Rosales</taxon>
        <taxon>Moraceae</taxon>
        <taxon>Ficeae</taxon>
        <taxon>Ficus</taxon>
    </lineage>
</organism>
<dbReference type="SUPFAM" id="SSF101690">
    <property type="entry name" value="PAZ domain"/>
    <property type="match status" value="1"/>
</dbReference>
<dbReference type="PROSITE" id="PS50821">
    <property type="entry name" value="PAZ"/>
    <property type="match status" value="1"/>
</dbReference>
<dbReference type="CDD" id="cd02846">
    <property type="entry name" value="PAZ_argonaute_like"/>
    <property type="match status" value="1"/>
</dbReference>
<protein>
    <recommendedName>
        <fullName evidence="10">Piwi domain-containing protein</fullName>
    </recommendedName>
</protein>
<dbReference type="Gene3D" id="2.170.260.10">
    <property type="entry name" value="paz domain"/>
    <property type="match status" value="1"/>
</dbReference>
<dbReference type="GO" id="GO:0031047">
    <property type="term" value="P:regulatory ncRNA-mediated gene silencing"/>
    <property type="evidence" value="ECO:0007669"/>
    <property type="project" value="UniProtKB-KW"/>
</dbReference>
<dbReference type="GO" id="GO:0051607">
    <property type="term" value="P:defense response to virus"/>
    <property type="evidence" value="ECO:0007669"/>
    <property type="project" value="UniProtKB-ARBA"/>
</dbReference>
<dbReference type="Pfam" id="PF16487">
    <property type="entry name" value="ArgoMid"/>
    <property type="match status" value="1"/>
</dbReference>
<evidence type="ECO:0000259" key="7">
    <source>
        <dbReference type="PROSITE" id="PS50822"/>
    </source>
</evidence>
<keyword evidence="9" id="KW-1185">Reference proteome</keyword>
<dbReference type="PROSITE" id="PS50822">
    <property type="entry name" value="PIWI"/>
    <property type="match status" value="1"/>
</dbReference>
<dbReference type="InterPro" id="IPR032472">
    <property type="entry name" value="ArgoL2"/>
</dbReference>
<dbReference type="InterPro" id="IPR036085">
    <property type="entry name" value="PAZ_dom_sf"/>
</dbReference>
<sequence length="588" mass="66209">MQFTLDDNRTQVSVAQYFRDKYRIQLKYVTWPAIQAGSSTKSVFLPMEVCKIVEGQRYSKKLNERQVTNLLRATCQRPAQREEAIHNTVVHNKHNSDDLANEFGIKVREQMAMIDARILPPPTNSTENPRMGQWNMIDKKMVNGGRVDFWACVNFSRWNSEMQHCFCEELVTMCNAKGMVFHPRPVLPISSAPASHIERALFDVHEQSGQKLQLLIVILPEVTGRIKRVCETELGIVSQCCQPRQAAKLSKQYLENVALKINVKVGGRNTVLSDAIQRRIPLVSDVPTIIFGAHVNHPQPFEDSTPSIAAVVASMDWPEVTKYKGLVSAQAHREEIIQDLYKQVPNSQKGLSHGGMIREHMISFLRSTWQKPKRIILYREGLSEGQYGQVLLYEIDAIRKLPFSVQSGKVFCSYEACASLEEGYLPPITFVVVQKRHHTRLFPTDTRNRDNTDKSGNIAPGTVVDTHICHPTDFDFYLNSHAVTQGTSRPAHYHVLFDENKFTADALQVLTNNLCYTFARCTRSVSIVPPAYYAHLIAFRARYYIKGDTSDGASSSSGTRSGAAGGGGNEVRALPVIKDNVKAVMFYC</sequence>
<comment type="similarity">
    <text evidence="1">Belongs to the argonaute family. Ago subfamily.</text>
</comment>
<dbReference type="Pfam" id="PF16488">
    <property type="entry name" value="ArgoL2"/>
    <property type="match status" value="1"/>
</dbReference>
<dbReference type="EMBL" id="BTGU01000609">
    <property type="protein sequence ID" value="GMN68415.1"/>
    <property type="molecule type" value="Genomic_DNA"/>
</dbReference>
<dbReference type="InterPro" id="IPR012337">
    <property type="entry name" value="RNaseH-like_sf"/>
</dbReference>
<evidence type="ECO:0000259" key="6">
    <source>
        <dbReference type="PROSITE" id="PS50821"/>
    </source>
</evidence>
<evidence type="ECO:0000256" key="1">
    <source>
        <dbReference type="ARBA" id="ARBA00008201"/>
    </source>
</evidence>
<keyword evidence="5" id="KW-0687">Ribonucleoprotein</keyword>
<evidence type="ECO:0000256" key="4">
    <source>
        <dbReference type="ARBA" id="ARBA00023158"/>
    </source>
</evidence>
<evidence type="ECO:0000313" key="8">
    <source>
        <dbReference type="EMBL" id="GMN68415.1"/>
    </source>
</evidence>
<dbReference type="SUPFAM" id="SSF53098">
    <property type="entry name" value="Ribonuclease H-like"/>
    <property type="match status" value="1"/>
</dbReference>
<comment type="caution">
    <text evidence="8">The sequence shown here is derived from an EMBL/GenBank/DDBJ whole genome shotgun (WGS) entry which is preliminary data.</text>
</comment>
<dbReference type="FunFam" id="3.40.50.2300:FF:000110">
    <property type="entry name" value="Argonaute 10"/>
    <property type="match status" value="1"/>
</dbReference>
<accession>A0AA88E6C7</accession>
<dbReference type="GO" id="GO:1990904">
    <property type="term" value="C:ribonucleoprotein complex"/>
    <property type="evidence" value="ECO:0007669"/>
    <property type="project" value="UniProtKB-KW"/>
</dbReference>
<dbReference type="PANTHER" id="PTHR22891">
    <property type="entry name" value="EUKARYOTIC TRANSLATION INITIATION FACTOR 2C"/>
    <property type="match status" value="1"/>
</dbReference>
<keyword evidence="4" id="KW-0943">RNA-mediated gene silencing</keyword>